<feature type="transmembrane region" description="Helical" evidence="1">
    <location>
        <begin position="6"/>
        <end position="24"/>
    </location>
</feature>
<dbReference type="AlphaFoldDB" id="A0A0N7KSK3"/>
<keyword evidence="1" id="KW-0812">Transmembrane</keyword>
<proteinExistence type="predicted"/>
<feature type="transmembrane region" description="Helical" evidence="1">
    <location>
        <begin position="59"/>
        <end position="78"/>
    </location>
</feature>
<sequence length="144" mass="15690">MRLSIIKIVLCINAIVILIIRINLPDPSTRSSHRSRLILLELFPAPFIVQGPSFPTFSYLSSLLIGGTAGIHGQPFLLNSRIRGHNLITDTGIISTCTRDLLLLVLRVVLVPPPIVPVPVPRILRAPASTAMAELELLAPVPLR</sequence>
<evidence type="ECO:0000256" key="1">
    <source>
        <dbReference type="SAM" id="Phobius"/>
    </source>
</evidence>
<protein>
    <submittedName>
        <fullName evidence="2">Os11g0197975 protein</fullName>
    </submittedName>
</protein>
<dbReference type="Proteomes" id="UP000059680">
    <property type="component" value="Chromosome 11"/>
</dbReference>
<dbReference type="PaxDb" id="39947-A0A0N7KSK3"/>
<evidence type="ECO:0000313" key="2">
    <source>
        <dbReference type="EMBL" id="BAT13058.1"/>
    </source>
</evidence>
<reference evidence="2 3" key="2">
    <citation type="journal article" date="2013" name="Plant Cell Physiol.">
        <title>Rice Annotation Project Database (RAP-DB): an integrative and interactive database for rice genomics.</title>
        <authorList>
            <person name="Sakai H."/>
            <person name="Lee S.S."/>
            <person name="Tanaka T."/>
            <person name="Numa H."/>
            <person name="Kim J."/>
            <person name="Kawahara Y."/>
            <person name="Wakimoto H."/>
            <person name="Yang C.C."/>
            <person name="Iwamoto M."/>
            <person name="Abe T."/>
            <person name="Yamada Y."/>
            <person name="Muto A."/>
            <person name="Inokuchi H."/>
            <person name="Ikemura T."/>
            <person name="Matsumoto T."/>
            <person name="Sasaki T."/>
            <person name="Itoh T."/>
        </authorList>
    </citation>
    <scope>NUCLEOTIDE SEQUENCE [LARGE SCALE GENOMIC DNA]</scope>
    <source>
        <strain evidence="3">cv. Nipponbare</strain>
    </source>
</reference>
<dbReference type="InParanoid" id="A0A0N7KSK3"/>
<keyword evidence="1" id="KW-1133">Transmembrane helix</keyword>
<gene>
    <name evidence="2" type="ordered locus">Os11g0197975</name>
    <name evidence="2" type="ORF">OSNPB_110197975</name>
</gene>
<evidence type="ECO:0000313" key="3">
    <source>
        <dbReference type="Proteomes" id="UP000059680"/>
    </source>
</evidence>
<keyword evidence="1" id="KW-0472">Membrane</keyword>
<reference evidence="3" key="1">
    <citation type="journal article" date="2005" name="Nature">
        <title>The map-based sequence of the rice genome.</title>
        <authorList>
            <consortium name="International rice genome sequencing project (IRGSP)"/>
            <person name="Matsumoto T."/>
            <person name="Wu J."/>
            <person name="Kanamori H."/>
            <person name="Katayose Y."/>
            <person name="Fujisawa M."/>
            <person name="Namiki N."/>
            <person name="Mizuno H."/>
            <person name="Yamamoto K."/>
            <person name="Antonio B.A."/>
            <person name="Baba T."/>
            <person name="Sakata K."/>
            <person name="Nagamura Y."/>
            <person name="Aoki H."/>
            <person name="Arikawa K."/>
            <person name="Arita K."/>
            <person name="Bito T."/>
            <person name="Chiden Y."/>
            <person name="Fujitsuka N."/>
            <person name="Fukunaka R."/>
            <person name="Hamada M."/>
            <person name="Harada C."/>
            <person name="Hayashi A."/>
            <person name="Hijishita S."/>
            <person name="Honda M."/>
            <person name="Hosokawa S."/>
            <person name="Ichikawa Y."/>
            <person name="Idonuma A."/>
            <person name="Iijima M."/>
            <person name="Ikeda M."/>
            <person name="Ikeno M."/>
            <person name="Ito K."/>
            <person name="Ito S."/>
            <person name="Ito T."/>
            <person name="Ito Y."/>
            <person name="Ito Y."/>
            <person name="Iwabuchi A."/>
            <person name="Kamiya K."/>
            <person name="Karasawa W."/>
            <person name="Kurita K."/>
            <person name="Katagiri S."/>
            <person name="Kikuta A."/>
            <person name="Kobayashi H."/>
            <person name="Kobayashi N."/>
            <person name="Machita K."/>
            <person name="Maehara T."/>
            <person name="Masukawa M."/>
            <person name="Mizubayashi T."/>
            <person name="Mukai Y."/>
            <person name="Nagasaki H."/>
            <person name="Nagata Y."/>
            <person name="Naito S."/>
            <person name="Nakashima M."/>
            <person name="Nakama Y."/>
            <person name="Nakamichi Y."/>
            <person name="Nakamura M."/>
            <person name="Meguro A."/>
            <person name="Negishi M."/>
            <person name="Ohta I."/>
            <person name="Ohta T."/>
            <person name="Okamoto M."/>
            <person name="Ono N."/>
            <person name="Saji S."/>
            <person name="Sakaguchi M."/>
            <person name="Sakai K."/>
            <person name="Shibata M."/>
            <person name="Shimokawa T."/>
            <person name="Song J."/>
            <person name="Takazaki Y."/>
            <person name="Terasawa K."/>
            <person name="Tsugane M."/>
            <person name="Tsuji K."/>
            <person name="Ueda S."/>
            <person name="Waki K."/>
            <person name="Yamagata H."/>
            <person name="Yamamoto M."/>
            <person name="Yamamoto S."/>
            <person name="Yamane H."/>
            <person name="Yoshiki S."/>
            <person name="Yoshihara R."/>
            <person name="Yukawa K."/>
            <person name="Zhong H."/>
            <person name="Yano M."/>
            <person name="Yuan Q."/>
            <person name="Ouyang S."/>
            <person name="Liu J."/>
            <person name="Jones K.M."/>
            <person name="Gansberger K."/>
            <person name="Moffat K."/>
            <person name="Hill J."/>
            <person name="Bera J."/>
            <person name="Fadrosh D."/>
            <person name="Jin S."/>
            <person name="Johri S."/>
            <person name="Kim M."/>
            <person name="Overton L."/>
            <person name="Reardon M."/>
            <person name="Tsitrin T."/>
            <person name="Vuong H."/>
            <person name="Weaver B."/>
            <person name="Ciecko A."/>
            <person name="Tallon L."/>
            <person name="Jackson J."/>
            <person name="Pai G."/>
            <person name="Aken S.V."/>
            <person name="Utterback T."/>
            <person name="Reidmuller S."/>
            <person name="Feldblyum T."/>
            <person name="Hsiao J."/>
            <person name="Zismann V."/>
            <person name="Iobst S."/>
            <person name="de Vazeille A.R."/>
            <person name="Buell C.R."/>
            <person name="Ying K."/>
            <person name="Li Y."/>
            <person name="Lu T."/>
            <person name="Huang Y."/>
            <person name="Zhao Q."/>
            <person name="Feng Q."/>
            <person name="Zhang L."/>
            <person name="Zhu J."/>
            <person name="Weng Q."/>
            <person name="Mu J."/>
            <person name="Lu Y."/>
            <person name="Fan D."/>
            <person name="Liu Y."/>
            <person name="Guan J."/>
            <person name="Zhang Y."/>
            <person name="Yu S."/>
            <person name="Liu X."/>
            <person name="Zhang Y."/>
            <person name="Hong G."/>
            <person name="Han B."/>
            <person name="Choisne N."/>
            <person name="Demange N."/>
            <person name="Orjeda G."/>
            <person name="Samain S."/>
            <person name="Cattolico L."/>
            <person name="Pelletier E."/>
            <person name="Couloux A."/>
            <person name="Segurens B."/>
            <person name="Wincker P."/>
            <person name="D'Hont A."/>
            <person name="Scarpelli C."/>
            <person name="Weissenbach J."/>
            <person name="Salanoubat M."/>
            <person name="Quetier F."/>
            <person name="Yu Y."/>
            <person name="Kim H.R."/>
            <person name="Rambo T."/>
            <person name="Currie J."/>
            <person name="Collura K."/>
            <person name="Luo M."/>
            <person name="Yang T."/>
            <person name="Ammiraju J.S.S."/>
            <person name="Engler F."/>
            <person name="Soderlund C."/>
            <person name="Wing R.A."/>
            <person name="Palmer L.E."/>
            <person name="de la Bastide M."/>
            <person name="Spiegel L."/>
            <person name="Nascimento L."/>
            <person name="Zutavern T."/>
            <person name="O'Shaughnessy A."/>
            <person name="Dike S."/>
            <person name="Dedhia N."/>
            <person name="Preston R."/>
            <person name="Balija V."/>
            <person name="McCombie W.R."/>
            <person name="Chow T."/>
            <person name="Chen H."/>
            <person name="Chung M."/>
            <person name="Chen C."/>
            <person name="Shaw J."/>
            <person name="Wu H."/>
            <person name="Hsiao K."/>
            <person name="Chao Y."/>
            <person name="Chu M."/>
            <person name="Cheng C."/>
            <person name="Hour A."/>
            <person name="Lee P."/>
            <person name="Lin S."/>
            <person name="Lin Y."/>
            <person name="Liou J."/>
            <person name="Liu S."/>
            <person name="Hsing Y."/>
            <person name="Raghuvanshi S."/>
            <person name="Mohanty A."/>
            <person name="Bharti A.K."/>
            <person name="Gaur A."/>
            <person name="Gupta V."/>
            <person name="Kumar D."/>
            <person name="Ravi V."/>
            <person name="Vij S."/>
            <person name="Kapur A."/>
            <person name="Khurana P."/>
            <person name="Khurana P."/>
            <person name="Khurana J.P."/>
            <person name="Tyagi A.K."/>
            <person name="Gaikwad K."/>
            <person name="Singh A."/>
            <person name="Dalal V."/>
            <person name="Srivastava S."/>
            <person name="Dixit A."/>
            <person name="Pal A.K."/>
            <person name="Ghazi I.A."/>
            <person name="Yadav M."/>
            <person name="Pandit A."/>
            <person name="Bhargava A."/>
            <person name="Sureshbabu K."/>
            <person name="Batra K."/>
            <person name="Sharma T.R."/>
            <person name="Mohapatra T."/>
            <person name="Singh N.K."/>
            <person name="Messing J."/>
            <person name="Nelson A.B."/>
            <person name="Fuks G."/>
            <person name="Kavchok S."/>
            <person name="Keizer G."/>
            <person name="Linton E."/>
            <person name="Llaca V."/>
            <person name="Song R."/>
            <person name="Tanyolac B."/>
            <person name="Young S."/>
            <person name="Ho-Il K."/>
            <person name="Hahn J.H."/>
            <person name="Sangsakoo G."/>
            <person name="Vanavichit A."/>
            <person name="de Mattos Luiz.A.T."/>
            <person name="Zimmer P.D."/>
            <person name="Malone G."/>
            <person name="Dellagostin O."/>
            <person name="de Oliveira A.C."/>
            <person name="Bevan M."/>
            <person name="Bancroft I."/>
            <person name="Minx P."/>
            <person name="Cordum H."/>
            <person name="Wilson R."/>
            <person name="Cheng Z."/>
            <person name="Jin W."/>
            <person name="Jiang J."/>
            <person name="Leong S.A."/>
            <person name="Iwama H."/>
            <person name="Gojobori T."/>
            <person name="Itoh T."/>
            <person name="Niimura Y."/>
            <person name="Fujii Y."/>
            <person name="Habara T."/>
            <person name="Sakai H."/>
            <person name="Sato Y."/>
            <person name="Wilson G."/>
            <person name="Kumar K."/>
            <person name="McCouch S."/>
            <person name="Juretic N."/>
            <person name="Hoen D."/>
            <person name="Wright S."/>
            <person name="Bruskiewich R."/>
            <person name="Bureau T."/>
            <person name="Miyao A."/>
            <person name="Hirochika H."/>
            <person name="Nishikawa T."/>
            <person name="Kadowaki K."/>
            <person name="Sugiura M."/>
            <person name="Burr B."/>
            <person name="Sasaki T."/>
        </authorList>
    </citation>
    <scope>NUCLEOTIDE SEQUENCE [LARGE SCALE GENOMIC DNA]</scope>
    <source>
        <strain evidence="3">cv. Nipponbare</strain>
    </source>
</reference>
<keyword evidence="3" id="KW-1185">Reference proteome</keyword>
<organism evidence="2 3">
    <name type="scientific">Oryza sativa subsp. japonica</name>
    <name type="common">Rice</name>
    <dbReference type="NCBI Taxonomy" id="39947"/>
    <lineage>
        <taxon>Eukaryota</taxon>
        <taxon>Viridiplantae</taxon>
        <taxon>Streptophyta</taxon>
        <taxon>Embryophyta</taxon>
        <taxon>Tracheophyta</taxon>
        <taxon>Spermatophyta</taxon>
        <taxon>Magnoliopsida</taxon>
        <taxon>Liliopsida</taxon>
        <taxon>Poales</taxon>
        <taxon>Poaceae</taxon>
        <taxon>BOP clade</taxon>
        <taxon>Oryzoideae</taxon>
        <taxon>Oryzeae</taxon>
        <taxon>Oryzinae</taxon>
        <taxon>Oryza</taxon>
        <taxon>Oryza sativa</taxon>
    </lineage>
</organism>
<dbReference type="Gramene" id="Os11t0197975-00">
    <property type="protein sequence ID" value="Os11t0197975-00"/>
    <property type="gene ID" value="Os11g0197975"/>
</dbReference>
<accession>A0A0N7KSK3</accession>
<reference evidence="2 3" key="3">
    <citation type="journal article" date="2013" name="Rice">
        <title>Improvement of the Oryza sativa Nipponbare reference genome using next generation sequence and optical map data.</title>
        <authorList>
            <person name="Kawahara Y."/>
            <person name="de la Bastide M."/>
            <person name="Hamilton J.P."/>
            <person name="Kanamori H."/>
            <person name="McCombie W.R."/>
            <person name="Ouyang S."/>
            <person name="Schwartz D.C."/>
            <person name="Tanaka T."/>
            <person name="Wu J."/>
            <person name="Zhou S."/>
            <person name="Childs K.L."/>
            <person name="Davidson R.M."/>
            <person name="Lin H."/>
            <person name="Quesada-Ocampo L."/>
            <person name="Vaillancourt B."/>
            <person name="Sakai H."/>
            <person name="Lee S.S."/>
            <person name="Kim J."/>
            <person name="Numa H."/>
            <person name="Itoh T."/>
            <person name="Buell C.R."/>
            <person name="Matsumoto T."/>
        </authorList>
    </citation>
    <scope>NUCLEOTIDE SEQUENCE [LARGE SCALE GENOMIC DNA]</scope>
    <source>
        <strain evidence="3">cv. Nipponbare</strain>
    </source>
</reference>
<dbReference type="EMBL" id="AP014967">
    <property type="protein sequence ID" value="BAT13058.1"/>
    <property type="molecule type" value="Genomic_DNA"/>
</dbReference>
<name>A0A0N7KSK3_ORYSJ</name>